<proteinExistence type="predicted"/>
<reference evidence="1" key="1">
    <citation type="journal article" date="2023" name="Plant J.">
        <title>Genome sequences and population genomics provide insights into the demographic history, inbreeding, and mutation load of two 'living fossil' tree species of Dipteronia.</title>
        <authorList>
            <person name="Feng Y."/>
            <person name="Comes H.P."/>
            <person name="Chen J."/>
            <person name="Zhu S."/>
            <person name="Lu R."/>
            <person name="Zhang X."/>
            <person name="Li P."/>
            <person name="Qiu J."/>
            <person name="Olsen K.M."/>
            <person name="Qiu Y."/>
        </authorList>
    </citation>
    <scope>NUCLEOTIDE SEQUENCE</scope>
    <source>
        <strain evidence="1">KIB01</strain>
    </source>
</reference>
<evidence type="ECO:0000313" key="2">
    <source>
        <dbReference type="Proteomes" id="UP001280121"/>
    </source>
</evidence>
<dbReference type="AlphaFoldDB" id="A0AAD9U8N0"/>
<sequence>MIEDGRLAFSVSIGEEPSHVTGEWPESHLGLTMTADAWPQNDFSDFSLCISRGRNKDYMLAFCKEKRAGDHRRIKPFHHKSQVHGRSGDMTTHFNHYNYHLWKVIVYPKVTKDKVNKDQLRKLRVLPLEICNLYAKLKALVKISKKARALSLTNLIASKHVVGKDLCVCVNGRVKEPELVIVINGSQWNLKEEIAKVIEKGVSLGIDIKGARELDGSNDSWNFEEIVAKKRVISSSKALETKLVEVELKTRSVGWSQILRDERAHVLADLWKALRVKEQDWKQKSRIQWLLEGNKNMRFFHHASNARRRINHIGELMIDGIVSKEPAQTRAGVAKFFWELLKKSSLPNSKIPSLNIWKLSAVDKDYLEREFSEDDVWVALSNCDGNKAPGPDGLNMNFIKANGKEIKLDFMNFLAEFYGNNEIVKNLNSTFIALIPKINKFVS</sequence>
<dbReference type="EMBL" id="JANJYI010000005">
    <property type="protein sequence ID" value="KAK2649626.1"/>
    <property type="molecule type" value="Genomic_DNA"/>
</dbReference>
<dbReference type="Proteomes" id="UP001280121">
    <property type="component" value="Unassembled WGS sequence"/>
</dbReference>
<comment type="caution">
    <text evidence="1">The sequence shown here is derived from an EMBL/GenBank/DDBJ whole genome shotgun (WGS) entry which is preliminary data.</text>
</comment>
<evidence type="ECO:0000313" key="1">
    <source>
        <dbReference type="EMBL" id="KAK2649626.1"/>
    </source>
</evidence>
<name>A0AAD9U8N0_9ROSI</name>
<protein>
    <submittedName>
        <fullName evidence="1">Uncharacterized protein</fullName>
    </submittedName>
</protein>
<keyword evidence="2" id="KW-1185">Reference proteome</keyword>
<accession>A0AAD9U8N0</accession>
<organism evidence="1 2">
    <name type="scientific">Dipteronia dyeriana</name>
    <dbReference type="NCBI Taxonomy" id="168575"/>
    <lineage>
        <taxon>Eukaryota</taxon>
        <taxon>Viridiplantae</taxon>
        <taxon>Streptophyta</taxon>
        <taxon>Embryophyta</taxon>
        <taxon>Tracheophyta</taxon>
        <taxon>Spermatophyta</taxon>
        <taxon>Magnoliopsida</taxon>
        <taxon>eudicotyledons</taxon>
        <taxon>Gunneridae</taxon>
        <taxon>Pentapetalae</taxon>
        <taxon>rosids</taxon>
        <taxon>malvids</taxon>
        <taxon>Sapindales</taxon>
        <taxon>Sapindaceae</taxon>
        <taxon>Hippocastanoideae</taxon>
        <taxon>Acereae</taxon>
        <taxon>Dipteronia</taxon>
    </lineage>
</organism>
<gene>
    <name evidence="1" type="ORF">Ddye_017115</name>
</gene>